<comment type="caution">
    <text evidence="1">The sequence shown here is derived from an EMBL/GenBank/DDBJ whole genome shotgun (WGS) entry which is preliminary data.</text>
</comment>
<sequence length="77" mass="9254">MWELPSLLWSLIFALQLDLSGLDFGARCEFLKRTPKPFAIKNRYSFRNLQKGTFSKFFLRQNGRTFREHPPYQKNRV</sequence>
<name>M6UK96_9LEPT</name>
<gene>
    <name evidence="1" type="ORF">LEP1GSC187_2398</name>
</gene>
<dbReference type="AlphaFoldDB" id="M6UK96"/>
<dbReference type="EMBL" id="AHOQ02000033">
    <property type="protein sequence ID" value="EMO44965.1"/>
    <property type="molecule type" value="Genomic_DNA"/>
</dbReference>
<accession>M6UK96</accession>
<organism evidence="1 2">
    <name type="scientific">Leptospira santarosai str. ZUN179</name>
    <dbReference type="NCBI Taxonomy" id="1049985"/>
    <lineage>
        <taxon>Bacteria</taxon>
        <taxon>Pseudomonadati</taxon>
        <taxon>Spirochaetota</taxon>
        <taxon>Spirochaetia</taxon>
        <taxon>Leptospirales</taxon>
        <taxon>Leptospiraceae</taxon>
        <taxon>Leptospira</taxon>
    </lineage>
</organism>
<evidence type="ECO:0000313" key="1">
    <source>
        <dbReference type="EMBL" id="EMO44965.1"/>
    </source>
</evidence>
<protein>
    <submittedName>
        <fullName evidence="1">Uncharacterized protein</fullName>
    </submittedName>
</protein>
<evidence type="ECO:0000313" key="2">
    <source>
        <dbReference type="Proteomes" id="UP000012160"/>
    </source>
</evidence>
<reference evidence="1 2" key="1">
    <citation type="submission" date="2013-01" db="EMBL/GenBank/DDBJ databases">
        <authorList>
            <person name="Harkins D.M."/>
            <person name="Durkin A.S."/>
            <person name="Brinkac L.M."/>
            <person name="Haft D.H."/>
            <person name="Selengut J.D."/>
            <person name="Sanka R."/>
            <person name="DePew J."/>
            <person name="Purushe J."/>
            <person name="Matthias M.A."/>
            <person name="Vinetz J.M."/>
            <person name="Sutton G.G."/>
            <person name="Nierman W.C."/>
            <person name="Fouts D.E."/>
        </authorList>
    </citation>
    <scope>NUCLEOTIDE SEQUENCE [LARGE SCALE GENOMIC DNA]</scope>
    <source>
        <strain evidence="1 2">ZUN179</strain>
    </source>
</reference>
<proteinExistence type="predicted"/>
<dbReference type="Proteomes" id="UP000012160">
    <property type="component" value="Unassembled WGS sequence"/>
</dbReference>